<dbReference type="GO" id="GO:0005886">
    <property type="term" value="C:plasma membrane"/>
    <property type="evidence" value="ECO:0007669"/>
    <property type="project" value="TreeGrafter"/>
</dbReference>
<organism evidence="9 10">
    <name type="scientific">Comamonas serinivorans</name>
    <dbReference type="NCBI Taxonomy" id="1082851"/>
    <lineage>
        <taxon>Bacteria</taxon>
        <taxon>Pseudomonadati</taxon>
        <taxon>Pseudomonadota</taxon>
        <taxon>Betaproteobacteria</taxon>
        <taxon>Burkholderiales</taxon>
        <taxon>Comamonadaceae</taxon>
        <taxon>Comamonas</taxon>
    </lineage>
</organism>
<keyword evidence="4" id="KW-0677">Repeat</keyword>
<feature type="transmembrane region" description="Helical" evidence="7">
    <location>
        <begin position="368"/>
        <end position="385"/>
    </location>
</feature>
<evidence type="ECO:0000259" key="8">
    <source>
        <dbReference type="Pfam" id="PF03600"/>
    </source>
</evidence>
<evidence type="ECO:0000256" key="3">
    <source>
        <dbReference type="ARBA" id="ARBA00022692"/>
    </source>
</evidence>
<keyword evidence="5 7" id="KW-1133">Transmembrane helix</keyword>
<feature type="transmembrane region" description="Helical" evidence="7">
    <location>
        <begin position="517"/>
        <end position="540"/>
    </location>
</feature>
<evidence type="ECO:0000256" key="6">
    <source>
        <dbReference type="ARBA" id="ARBA00023136"/>
    </source>
</evidence>
<evidence type="ECO:0000313" key="10">
    <source>
        <dbReference type="Proteomes" id="UP000196138"/>
    </source>
</evidence>
<protein>
    <recommendedName>
        <fullName evidence="8">Citrate transporter-like domain-containing protein</fullName>
    </recommendedName>
</protein>
<dbReference type="GO" id="GO:0055085">
    <property type="term" value="P:transmembrane transport"/>
    <property type="evidence" value="ECO:0007669"/>
    <property type="project" value="InterPro"/>
</dbReference>
<dbReference type="KEGG" id="cser:CCO03_03085"/>
<dbReference type="InterPro" id="IPR051679">
    <property type="entry name" value="DASS-Related_Transporters"/>
</dbReference>
<proteinExistence type="predicted"/>
<accession>A0A1Y0EKI5</accession>
<feature type="transmembrane region" description="Helical" evidence="7">
    <location>
        <begin position="460"/>
        <end position="486"/>
    </location>
</feature>
<reference evidence="9 10" key="1">
    <citation type="submission" date="2017-05" db="EMBL/GenBank/DDBJ databases">
        <authorList>
            <person name="Song R."/>
            <person name="Chenine A.L."/>
            <person name="Ruprecht R.M."/>
        </authorList>
    </citation>
    <scope>NUCLEOTIDE SEQUENCE [LARGE SCALE GENOMIC DNA]</scope>
    <source>
        <strain evidence="9 10">DSM 26136</strain>
    </source>
</reference>
<dbReference type="Pfam" id="PF03600">
    <property type="entry name" value="CitMHS"/>
    <property type="match status" value="1"/>
</dbReference>
<keyword evidence="3 7" id="KW-0812">Transmembrane</keyword>
<keyword evidence="10" id="KW-1185">Reference proteome</keyword>
<feature type="transmembrane region" description="Helical" evidence="7">
    <location>
        <begin position="345"/>
        <end position="362"/>
    </location>
</feature>
<sequence length="546" mass="55751">MMNEKWSIPPFLMKTGRPMEYIVRWPVIPGMTMFLRRPHAGPGSSPGTAHSGADQGVRRVAGARACPVSGTPAGCGARTAPAAAHALPTGRLALAAALGLASTAAILQLPGWPWPARLSLLAALACLIAWTVLRWADTPVAVAACLALVGLQVVSPLTLAATVVDPLLWLMAGAFVLSAALRLSGVAERLLRLGLGADGQRFDSLCGRLTLLIAATAFVIPSTSARAALLLPLCLGLMPHLSPAQARALALLCPTVILLSAGGVLTGAGAHLVTLDFVRTQGGPAWHWLDWLRLAGPFALGSCALATAVILRAVPPAERRQRVTVATPLAAPAAPTPWTHAQRPVAAIAALAVLGWATGATLGLQPAAVAVIAALAVLTGGTGLQPGRVLRQVEWRLLLFMAASQVLGEALLTSGAASALAAQALNGLALSQAAPGTLYALAAVVAVLAHGVVPSRTARAVVLLPTVVLPLAATGLNPALLAMLVVQGTGFCQTLSASAKPVAVFARVPGGFTPADLLRLASVLAPALVLWLLVHALWVWPALGLR</sequence>
<feature type="transmembrane region" description="Helical" evidence="7">
    <location>
        <begin position="116"/>
        <end position="133"/>
    </location>
</feature>
<evidence type="ECO:0000256" key="5">
    <source>
        <dbReference type="ARBA" id="ARBA00022989"/>
    </source>
</evidence>
<dbReference type="PANTHER" id="PTHR43652">
    <property type="entry name" value="BASIC AMINO ACID ANTIPORTER YFCC-RELATED"/>
    <property type="match status" value="1"/>
</dbReference>
<evidence type="ECO:0000256" key="4">
    <source>
        <dbReference type="ARBA" id="ARBA00022737"/>
    </source>
</evidence>
<feature type="transmembrane region" description="Helical" evidence="7">
    <location>
        <begin position="140"/>
        <end position="161"/>
    </location>
</feature>
<feature type="domain" description="Citrate transporter-like" evidence="8">
    <location>
        <begin position="128"/>
        <end position="485"/>
    </location>
</feature>
<feature type="transmembrane region" description="Helical" evidence="7">
    <location>
        <begin position="294"/>
        <end position="314"/>
    </location>
</feature>
<evidence type="ECO:0000256" key="2">
    <source>
        <dbReference type="ARBA" id="ARBA00022448"/>
    </source>
</evidence>
<evidence type="ECO:0000256" key="1">
    <source>
        <dbReference type="ARBA" id="ARBA00004141"/>
    </source>
</evidence>
<evidence type="ECO:0000256" key="7">
    <source>
        <dbReference type="SAM" id="Phobius"/>
    </source>
</evidence>
<feature type="transmembrane region" description="Helical" evidence="7">
    <location>
        <begin position="433"/>
        <end position="453"/>
    </location>
</feature>
<feature type="transmembrane region" description="Helical" evidence="7">
    <location>
        <begin position="397"/>
        <end position="421"/>
    </location>
</feature>
<dbReference type="Proteomes" id="UP000196138">
    <property type="component" value="Chromosome"/>
</dbReference>
<keyword evidence="2" id="KW-0813">Transport</keyword>
<gene>
    <name evidence="9" type="ORF">CCO03_03085</name>
</gene>
<dbReference type="EMBL" id="CP021455">
    <property type="protein sequence ID" value="ARU03802.1"/>
    <property type="molecule type" value="Genomic_DNA"/>
</dbReference>
<dbReference type="PANTHER" id="PTHR43652:SF2">
    <property type="entry name" value="BASIC AMINO ACID ANTIPORTER YFCC-RELATED"/>
    <property type="match status" value="1"/>
</dbReference>
<evidence type="ECO:0000313" key="9">
    <source>
        <dbReference type="EMBL" id="ARU03802.1"/>
    </source>
</evidence>
<comment type="subcellular location">
    <subcellularLocation>
        <location evidence="1">Membrane</location>
        <topology evidence="1">Multi-pass membrane protein</topology>
    </subcellularLocation>
</comment>
<dbReference type="AlphaFoldDB" id="A0A1Y0EKI5"/>
<dbReference type="InterPro" id="IPR004680">
    <property type="entry name" value="Cit_transptr-like_dom"/>
</dbReference>
<feature type="transmembrane region" description="Helical" evidence="7">
    <location>
        <begin position="92"/>
        <end position="110"/>
    </location>
</feature>
<name>A0A1Y0EKI5_9BURK</name>
<feature type="transmembrane region" description="Helical" evidence="7">
    <location>
        <begin position="167"/>
        <end position="184"/>
    </location>
</feature>
<keyword evidence="6 7" id="KW-0472">Membrane</keyword>
<feature type="transmembrane region" description="Helical" evidence="7">
    <location>
        <begin position="251"/>
        <end position="274"/>
    </location>
</feature>